<dbReference type="PANTHER" id="PTHR42711:SF5">
    <property type="entry name" value="ABC TRANSPORTER ATP-BINDING PROTEIN NATA"/>
    <property type="match status" value="1"/>
</dbReference>
<dbReference type="InterPro" id="IPR003593">
    <property type="entry name" value="AAA+_ATPase"/>
</dbReference>
<evidence type="ECO:0000256" key="5">
    <source>
        <dbReference type="ARBA" id="ARBA00022840"/>
    </source>
</evidence>
<keyword evidence="3" id="KW-0536">Nodulation</keyword>
<keyword evidence="8" id="KW-1185">Reference proteome</keyword>
<dbReference type="EMBL" id="FNGV01000001">
    <property type="protein sequence ID" value="SDL35937.1"/>
    <property type="molecule type" value="Genomic_DNA"/>
</dbReference>
<dbReference type="GO" id="GO:0016887">
    <property type="term" value="F:ATP hydrolysis activity"/>
    <property type="evidence" value="ECO:0007669"/>
    <property type="project" value="InterPro"/>
</dbReference>
<dbReference type="PROSITE" id="PS00211">
    <property type="entry name" value="ABC_TRANSPORTER_1"/>
    <property type="match status" value="1"/>
</dbReference>
<dbReference type="InterPro" id="IPR050763">
    <property type="entry name" value="ABC_transporter_ATP-binding"/>
</dbReference>
<keyword evidence="2" id="KW-0813">Transport</keyword>
<proteinExistence type="inferred from homology"/>
<protein>
    <submittedName>
        <fullName evidence="7">ABC-type multidrug transport system, ATPase component</fullName>
    </submittedName>
</protein>
<evidence type="ECO:0000256" key="4">
    <source>
        <dbReference type="ARBA" id="ARBA00022741"/>
    </source>
</evidence>
<gene>
    <name evidence="7" type="ORF">SAMN04488514_101523</name>
</gene>
<dbReference type="CDD" id="cd03230">
    <property type="entry name" value="ABC_DR_subfamily_A"/>
    <property type="match status" value="1"/>
</dbReference>
<dbReference type="Gene3D" id="3.40.50.300">
    <property type="entry name" value="P-loop containing nucleotide triphosphate hydrolases"/>
    <property type="match status" value="1"/>
</dbReference>
<dbReference type="RefSeq" id="WP_176801305.1">
    <property type="nucleotide sequence ID" value="NZ_FNGV01000001.1"/>
</dbReference>
<organism evidence="7 8">
    <name type="scientific">Kriegella aquimaris</name>
    <dbReference type="NCBI Taxonomy" id="192904"/>
    <lineage>
        <taxon>Bacteria</taxon>
        <taxon>Pseudomonadati</taxon>
        <taxon>Bacteroidota</taxon>
        <taxon>Flavobacteriia</taxon>
        <taxon>Flavobacteriales</taxon>
        <taxon>Flavobacteriaceae</taxon>
        <taxon>Kriegella</taxon>
    </lineage>
</organism>
<dbReference type="Proteomes" id="UP000199440">
    <property type="component" value="Unassembled WGS sequence"/>
</dbReference>
<evidence type="ECO:0000313" key="8">
    <source>
        <dbReference type="Proteomes" id="UP000199440"/>
    </source>
</evidence>
<reference evidence="7 8" key="1">
    <citation type="submission" date="2016-10" db="EMBL/GenBank/DDBJ databases">
        <authorList>
            <person name="de Groot N.N."/>
        </authorList>
    </citation>
    <scope>NUCLEOTIDE SEQUENCE [LARGE SCALE GENOMIC DNA]</scope>
    <source>
        <strain evidence="7 8">DSM 19886</strain>
    </source>
</reference>
<dbReference type="SMART" id="SM00382">
    <property type="entry name" value="AAA"/>
    <property type="match status" value="1"/>
</dbReference>
<dbReference type="PANTHER" id="PTHR42711">
    <property type="entry name" value="ABC TRANSPORTER ATP-BINDING PROTEIN"/>
    <property type="match status" value="1"/>
</dbReference>
<evidence type="ECO:0000313" key="7">
    <source>
        <dbReference type="EMBL" id="SDL35937.1"/>
    </source>
</evidence>
<keyword evidence="4" id="KW-0547">Nucleotide-binding</keyword>
<evidence type="ECO:0000256" key="3">
    <source>
        <dbReference type="ARBA" id="ARBA00022458"/>
    </source>
</evidence>
<evidence type="ECO:0000256" key="2">
    <source>
        <dbReference type="ARBA" id="ARBA00022448"/>
    </source>
</evidence>
<dbReference type="GO" id="GO:0005524">
    <property type="term" value="F:ATP binding"/>
    <property type="evidence" value="ECO:0007669"/>
    <property type="project" value="UniProtKB-KW"/>
</dbReference>
<dbReference type="InterPro" id="IPR027417">
    <property type="entry name" value="P-loop_NTPase"/>
</dbReference>
<feature type="domain" description="ABC transporter" evidence="6">
    <location>
        <begin position="3"/>
        <end position="230"/>
    </location>
</feature>
<evidence type="ECO:0000259" key="6">
    <source>
        <dbReference type="PROSITE" id="PS50893"/>
    </source>
</evidence>
<dbReference type="InterPro" id="IPR003439">
    <property type="entry name" value="ABC_transporter-like_ATP-bd"/>
</dbReference>
<sequence>MSISIKNISKSYGKVKALTDISFDIKQGELFGLIGPDGAGKTTLFRILTTLLFPDKGEATVADYDIIKDYKDIRSHAGYMPGRFSLYQDLTVAENLTFFATIFGTTIEENYDLIKDIYMQIEPFKNRRAGKLSGGMKQKLALSCALIHKPKVLFLDEPTTGVDPVSRKEFWEMLKRLQKKDITILVSTPYMDEAELCDRIALITDGEILQVDTPQAIMQAFPKTIYKVRTSETYRLIKDLKTYPKTHSAYPFGEYLHFTSTDENLDPEELIHFLEQKKHTQIEVEKIDASIEDTFMELTHTREVNAHD</sequence>
<accession>A0A1G9JE83</accession>
<comment type="similarity">
    <text evidence="1">Belongs to the ABC transporter superfamily.</text>
</comment>
<dbReference type="STRING" id="192904.SAMN04488514_101523"/>
<dbReference type="SUPFAM" id="SSF52540">
    <property type="entry name" value="P-loop containing nucleoside triphosphate hydrolases"/>
    <property type="match status" value="1"/>
</dbReference>
<evidence type="ECO:0000256" key="1">
    <source>
        <dbReference type="ARBA" id="ARBA00005417"/>
    </source>
</evidence>
<name>A0A1G9JE83_9FLAO</name>
<dbReference type="InterPro" id="IPR017871">
    <property type="entry name" value="ABC_transporter-like_CS"/>
</dbReference>
<dbReference type="PROSITE" id="PS50893">
    <property type="entry name" value="ABC_TRANSPORTER_2"/>
    <property type="match status" value="1"/>
</dbReference>
<keyword evidence="5" id="KW-0067">ATP-binding</keyword>
<dbReference type="AlphaFoldDB" id="A0A1G9JE83"/>
<dbReference type="Pfam" id="PF00005">
    <property type="entry name" value="ABC_tran"/>
    <property type="match status" value="1"/>
</dbReference>